<sequence>MKESDKNIEQLIDKMMAEEKLQSPSIDFTSKIMAKVELLEEKKVKIYKPLISKSVWVLLGAAVIGLFIYISLFSETGNNLKIDKIGELYSNKVASVFSGIQFSKTLLYTILVVPFMVLVQIGVLKNYFDKKYEL</sequence>
<reference evidence="3" key="1">
    <citation type="submission" date="2016-11" db="EMBL/GenBank/DDBJ databases">
        <authorList>
            <person name="Varghese N."/>
            <person name="Submissions S."/>
        </authorList>
    </citation>
    <scope>NUCLEOTIDE SEQUENCE [LARGE SCALE GENOMIC DNA]</scope>
    <source>
        <strain evidence="3">DSM 17963</strain>
    </source>
</reference>
<evidence type="ECO:0000256" key="1">
    <source>
        <dbReference type="SAM" id="Phobius"/>
    </source>
</evidence>
<accession>A0A1M5GB64</accession>
<proteinExistence type="predicted"/>
<dbReference type="Proteomes" id="UP000184071">
    <property type="component" value="Unassembled WGS sequence"/>
</dbReference>
<dbReference type="STRING" id="370979.SAMN05443663_101781"/>
<gene>
    <name evidence="2" type="ORF">SAMN05443663_101781</name>
</gene>
<feature type="transmembrane region" description="Helical" evidence="1">
    <location>
        <begin position="55"/>
        <end position="74"/>
    </location>
</feature>
<evidence type="ECO:0000313" key="3">
    <source>
        <dbReference type="Proteomes" id="UP000184071"/>
    </source>
</evidence>
<keyword evidence="3" id="KW-1185">Reference proteome</keyword>
<dbReference type="OrthoDB" id="1442507at2"/>
<keyword evidence="1" id="KW-0812">Transmembrane</keyword>
<organism evidence="2 3">
    <name type="scientific">Flavobacterium defluvii</name>
    <dbReference type="NCBI Taxonomy" id="370979"/>
    <lineage>
        <taxon>Bacteria</taxon>
        <taxon>Pseudomonadati</taxon>
        <taxon>Bacteroidota</taxon>
        <taxon>Flavobacteriia</taxon>
        <taxon>Flavobacteriales</taxon>
        <taxon>Flavobacteriaceae</taxon>
        <taxon>Flavobacterium</taxon>
    </lineage>
</organism>
<dbReference type="RefSeq" id="WP_073413460.1">
    <property type="nucleotide sequence ID" value="NZ_FQWC01000001.1"/>
</dbReference>
<feature type="transmembrane region" description="Helical" evidence="1">
    <location>
        <begin position="106"/>
        <end position="128"/>
    </location>
</feature>
<name>A0A1M5GB64_9FLAO</name>
<keyword evidence="1" id="KW-0472">Membrane</keyword>
<dbReference type="AlphaFoldDB" id="A0A1M5GB64"/>
<dbReference type="EMBL" id="FQWC01000001">
    <property type="protein sequence ID" value="SHG00973.1"/>
    <property type="molecule type" value="Genomic_DNA"/>
</dbReference>
<evidence type="ECO:0000313" key="2">
    <source>
        <dbReference type="EMBL" id="SHG00973.1"/>
    </source>
</evidence>
<keyword evidence="1" id="KW-1133">Transmembrane helix</keyword>
<protein>
    <submittedName>
        <fullName evidence="2">Uncharacterized protein</fullName>
    </submittedName>
</protein>